<dbReference type="AlphaFoldDB" id="A0A834I2B0"/>
<sequence>MMSWDRCSSVLHIAYVGRSPTTDHHSEKTCISRKKWDPVRFDFHIDRINFRVLSSYELFDVGVLPWRRDCTTDHFGGTAVMAARREEKGAVGGRRGRRRIRLPLLSDGGENFSTSMGLGGRRGRCRWDGGTEYVCGNTLDTFY</sequence>
<protein>
    <submittedName>
        <fullName evidence="1">Uncharacterized protein</fullName>
    </submittedName>
</protein>
<keyword evidence="2" id="KW-1185">Reference proteome</keyword>
<proteinExistence type="predicted"/>
<dbReference type="EMBL" id="JAACXV010013733">
    <property type="protein sequence ID" value="KAF7272634.1"/>
    <property type="molecule type" value="Genomic_DNA"/>
</dbReference>
<accession>A0A834I2B0</accession>
<comment type="caution">
    <text evidence="1">The sequence shown here is derived from an EMBL/GenBank/DDBJ whole genome shotgun (WGS) entry which is preliminary data.</text>
</comment>
<evidence type="ECO:0000313" key="2">
    <source>
        <dbReference type="Proteomes" id="UP000625711"/>
    </source>
</evidence>
<name>A0A834I2B0_RHYFE</name>
<dbReference type="Proteomes" id="UP000625711">
    <property type="component" value="Unassembled WGS sequence"/>
</dbReference>
<reference evidence="1" key="1">
    <citation type="submission" date="2020-08" db="EMBL/GenBank/DDBJ databases">
        <title>Genome sequencing and assembly of the red palm weevil Rhynchophorus ferrugineus.</title>
        <authorList>
            <person name="Dias G.B."/>
            <person name="Bergman C.M."/>
            <person name="Manee M."/>
        </authorList>
    </citation>
    <scope>NUCLEOTIDE SEQUENCE</scope>
    <source>
        <strain evidence="1">AA-2017</strain>
        <tissue evidence="1">Whole larva</tissue>
    </source>
</reference>
<gene>
    <name evidence="1" type="ORF">GWI33_014614</name>
</gene>
<organism evidence="1 2">
    <name type="scientific">Rhynchophorus ferrugineus</name>
    <name type="common">Red palm weevil</name>
    <name type="synonym">Curculio ferrugineus</name>
    <dbReference type="NCBI Taxonomy" id="354439"/>
    <lineage>
        <taxon>Eukaryota</taxon>
        <taxon>Metazoa</taxon>
        <taxon>Ecdysozoa</taxon>
        <taxon>Arthropoda</taxon>
        <taxon>Hexapoda</taxon>
        <taxon>Insecta</taxon>
        <taxon>Pterygota</taxon>
        <taxon>Neoptera</taxon>
        <taxon>Endopterygota</taxon>
        <taxon>Coleoptera</taxon>
        <taxon>Polyphaga</taxon>
        <taxon>Cucujiformia</taxon>
        <taxon>Curculionidae</taxon>
        <taxon>Dryophthorinae</taxon>
        <taxon>Rhynchophorus</taxon>
    </lineage>
</organism>
<evidence type="ECO:0000313" key="1">
    <source>
        <dbReference type="EMBL" id="KAF7272634.1"/>
    </source>
</evidence>